<dbReference type="InterPro" id="IPR008307">
    <property type="entry name" value="UCP018957"/>
</dbReference>
<sequence length="201" mass="22745">MDKSLRHALKEWAIATEALAQGQTLMLLRKGGIREQEGRFRVAQTQVLLYPTLEHQKPELLKPEYASAVAPIPSGWHPEAISIQAWAEITDIFAATVPETVSALYPYHIWNERFISDRLNWKARSPLYILLLRVYNLAQAQTLPYRAEYGGCRSWIDIEPAISIAQSQPALSDAEYAQQTHAIRQILQTQPSQDAQPADNL</sequence>
<dbReference type="EMBL" id="MJGC01000043">
    <property type="protein sequence ID" value="OEJ75904.1"/>
    <property type="molecule type" value="Genomic_DNA"/>
</dbReference>
<dbReference type="Pfam" id="PF08819">
    <property type="entry name" value="DUF1802"/>
    <property type="match status" value="1"/>
</dbReference>
<accession>A0A1E5QMT5</accession>
<dbReference type="RefSeq" id="WP_069966522.1">
    <property type="nucleotide sequence ID" value="NZ_CM124774.1"/>
</dbReference>
<evidence type="ECO:0008006" key="2">
    <source>
        <dbReference type="Google" id="ProtNLM"/>
    </source>
</evidence>
<reference evidence="1" key="1">
    <citation type="submission" date="2016-09" db="EMBL/GenBank/DDBJ databases">
        <title>Draft genome of thermotolerant cyanobacterium Desertifilum sp. strain IPPAS B-1220.</title>
        <authorList>
            <person name="Sinetova M.A."/>
            <person name="Bolakhan K."/>
            <person name="Zayadan B.K."/>
            <person name="Mironov K.S."/>
            <person name="Ustinova V."/>
            <person name="Kupriyanova E.V."/>
            <person name="Sidorov R.A."/>
            <person name="Skrypnik A.N."/>
            <person name="Gogoleva N.E."/>
            <person name="Gogolev Y.V."/>
            <person name="Los D.A."/>
        </authorList>
    </citation>
    <scope>NUCLEOTIDE SEQUENCE [LARGE SCALE GENOMIC DNA]</scope>
    <source>
        <strain evidence="1">IPPAS B-1220</strain>
    </source>
</reference>
<proteinExistence type="predicted"/>
<evidence type="ECO:0000313" key="1">
    <source>
        <dbReference type="EMBL" id="OEJ75904.1"/>
    </source>
</evidence>
<comment type="caution">
    <text evidence="1">The sequence shown here is derived from an EMBL/GenBank/DDBJ whole genome shotgun (WGS) entry which is preliminary data.</text>
</comment>
<dbReference type="STRING" id="1781255.BH720_07320"/>
<name>A0A1E5QMT5_9CYAN</name>
<organism evidence="1">
    <name type="scientific">Desertifilum tharense IPPAS B-1220</name>
    <dbReference type="NCBI Taxonomy" id="1781255"/>
    <lineage>
        <taxon>Bacteria</taxon>
        <taxon>Bacillati</taxon>
        <taxon>Cyanobacteriota</taxon>
        <taxon>Cyanophyceae</taxon>
        <taxon>Desertifilales</taxon>
        <taxon>Desertifilaceae</taxon>
        <taxon>Desertifilum</taxon>
    </lineage>
</organism>
<protein>
    <recommendedName>
        <fullName evidence="2">DUF1802 domain-containing protein</fullName>
    </recommendedName>
</protein>
<dbReference type="AlphaFoldDB" id="A0A1E5QMT5"/>
<dbReference type="InterPro" id="IPR014923">
    <property type="entry name" value="DUF1802"/>
</dbReference>
<dbReference type="PIRSF" id="PIRSF018957">
    <property type="entry name" value="UCP018957"/>
    <property type="match status" value="1"/>
</dbReference>
<dbReference type="OrthoDB" id="9808776at2"/>
<gene>
    <name evidence="1" type="ORF">BH720_07320</name>
</gene>